<evidence type="ECO:0000313" key="2">
    <source>
        <dbReference type="EMBL" id="KAG5680145.1"/>
    </source>
</evidence>
<dbReference type="SUPFAM" id="SSF53335">
    <property type="entry name" value="S-adenosyl-L-methionine-dependent methyltransferases"/>
    <property type="match status" value="1"/>
</dbReference>
<dbReference type="Pfam" id="PF13847">
    <property type="entry name" value="Methyltransf_31"/>
    <property type="match status" value="1"/>
</dbReference>
<dbReference type="InterPro" id="IPR025714">
    <property type="entry name" value="Methyltranfer_dom"/>
</dbReference>
<reference evidence="2" key="1">
    <citation type="submission" date="2021-03" db="EMBL/GenBank/DDBJ databases">
        <title>Chromosome level genome of the anhydrobiotic midge Polypedilum vanderplanki.</title>
        <authorList>
            <person name="Yoshida Y."/>
            <person name="Kikawada T."/>
            <person name="Gusev O."/>
        </authorList>
    </citation>
    <scope>NUCLEOTIDE SEQUENCE</scope>
    <source>
        <strain evidence="2">NIAS01</strain>
        <tissue evidence="2">Whole body or cell culture</tissue>
    </source>
</reference>
<organism evidence="2 3">
    <name type="scientific">Polypedilum vanderplanki</name>
    <name type="common">Sleeping chironomid midge</name>
    <dbReference type="NCBI Taxonomy" id="319348"/>
    <lineage>
        <taxon>Eukaryota</taxon>
        <taxon>Metazoa</taxon>
        <taxon>Ecdysozoa</taxon>
        <taxon>Arthropoda</taxon>
        <taxon>Hexapoda</taxon>
        <taxon>Insecta</taxon>
        <taxon>Pterygota</taxon>
        <taxon>Neoptera</taxon>
        <taxon>Endopterygota</taxon>
        <taxon>Diptera</taxon>
        <taxon>Nematocera</taxon>
        <taxon>Chironomoidea</taxon>
        <taxon>Chironomidae</taxon>
        <taxon>Chironominae</taxon>
        <taxon>Polypedilum</taxon>
        <taxon>Polypedilum</taxon>
    </lineage>
</organism>
<gene>
    <name evidence="2" type="ORF">PVAND_009670</name>
</gene>
<dbReference type="CDD" id="cd02440">
    <property type="entry name" value="AdoMet_MTases"/>
    <property type="match status" value="1"/>
</dbReference>
<keyword evidence="3" id="KW-1185">Reference proteome</keyword>
<proteinExistence type="predicted"/>
<name>A0A9J6CD84_POLVA</name>
<sequence length="272" mass="31818">MDVGEIYHKVNQYQVQNASDCIKKVKALLHDKFGNQKCKLLDIGTGDGRVLSEVFVKQSGLNFDKVLGSDINFEMIKVAKKNYQNDLIKFEQLNIEDLEASSEFLKVHNNFDIITSYFCLHWINDLKIALTNVKRFLKPNGVFHFILVDNCSVSYAFIELANNFKYHAYRDDILNYPLNKEFDHENLDNIINDLGFEVKMTESKLTKFDCETEDGLKNFFTMFPFVKKIPEILRNEFLKDFAEKSRVINKQLGLLDYEFDANCLHFFIIKKE</sequence>
<evidence type="ECO:0000259" key="1">
    <source>
        <dbReference type="Pfam" id="PF13847"/>
    </source>
</evidence>
<dbReference type="OrthoDB" id="7771310at2759"/>
<protein>
    <recommendedName>
        <fullName evidence="1">Methyltransferase domain-containing protein</fullName>
    </recommendedName>
</protein>
<feature type="domain" description="Methyltransferase" evidence="1">
    <location>
        <begin position="36"/>
        <end position="149"/>
    </location>
</feature>
<dbReference type="GO" id="GO:0008757">
    <property type="term" value="F:S-adenosylmethionine-dependent methyltransferase activity"/>
    <property type="evidence" value="ECO:0007669"/>
    <property type="project" value="InterPro"/>
</dbReference>
<dbReference type="Proteomes" id="UP001107558">
    <property type="component" value="Chromosome 1"/>
</dbReference>
<dbReference type="EMBL" id="JADBJN010000001">
    <property type="protein sequence ID" value="KAG5680145.1"/>
    <property type="molecule type" value="Genomic_DNA"/>
</dbReference>
<evidence type="ECO:0000313" key="3">
    <source>
        <dbReference type="Proteomes" id="UP001107558"/>
    </source>
</evidence>
<accession>A0A9J6CD84</accession>
<dbReference type="InterPro" id="IPR029063">
    <property type="entry name" value="SAM-dependent_MTases_sf"/>
</dbReference>
<dbReference type="PANTHER" id="PTHR43861">
    <property type="entry name" value="TRANS-ACONITATE 2-METHYLTRANSFERASE-RELATED"/>
    <property type="match status" value="1"/>
</dbReference>
<dbReference type="Gene3D" id="3.40.50.150">
    <property type="entry name" value="Vaccinia Virus protein VP39"/>
    <property type="match status" value="1"/>
</dbReference>
<dbReference type="AlphaFoldDB" id="A0A9J6CD84"/>
<comment type="caution">
    <text evidence="2">The sequence shown here is derived from an EMBL/GenBank/DDBJ whole genome shotgun (WGS) entry which is preliminary data.</text>
</comment>
<dbReference type="PANTHER" id="PTHR43861:SF1">
    <property type="entry name" value="TRANS-ACONITATE 2-METHYLTRANSFERASE"/>
    <property type="match status" value="1"/>
</dbReference>